<dbReference type="EMBL" id="CM016556">
    <property type="protein sequence ID" value="TKW14322.1"/>
    <property type="molecule type" value="Genomic_DNA"/>
</dbReference>
<feature type="region of interest" description="Disordered" evidence="1">
    <location>
        <begin position="38"/>
        <end position="58"/>
    </location>
</feature>
<evidence type="ECO:0000256" key="1">
    <source>
        <dbReference type="SAM" id="MobiDB-lite"/>
    </source>
</evidence>
<dbReference type="AlphaFoldDB" id="A0A4U6UG71"/>
<evidence type="ECO:0000313" key="2">
    <source>
        <dbReference type="EMBL" id="TKW14322.1"/>
    </source>
</evidence>
<proteinExistence type="predicted"/>
<sequence>MVAAVRTEGWSGNGVVGQKVVTTRPREAKWRRWRERGGLEGGDVAGAGGRRMAVGPAREGEGWWRRWQEVEDSVRAGRQEGDG</sequence>
<gene>
    <name evidence="2" type="ORF">SEVIR_5G160850v2</name>
</gene>
<accession>A0A4U6UG71</accession>
<organism evidence="2 3">
    <name type="scientific">Setaria viridis</name>
    <name type="common">Green bristlegrass</name>
    <name type="synonym">Setaria italica subsp. viridis</name>
    <dbReference type="NCBI Taxonomy" id="4556"/>
    <lineage>
        <taxon>Eukaryota</taxon>
        <taxon>Viridiplantae</taxon>
        <taxon>Streptophyta</taxon>
        <taxon>Embryophyta</taxon>
        <taxon>Tracheophyta</taxon>
        <taxon>Spermatophyta</taxon>
        <taxon>Magnoliopsida</taxon>
        <taxon>Liliopsida</taxon>
        <taxon>Poales</taxon>
        <taxon>Poaceae</taxon>
        <taxon>PACMAD clade</taxon>
        <taxon>Panicoideae</taxon>
        <taxon>Panicodae</taxon>
        <taxon>Paniceae</taxon>
        <taxon>Cenchrinae</taxon>
        <taxon>Setaria</taxon>
    </lineage>
</organism>
<dbReference type="Proteomes" id="UP000298652">
    <property type="component" value="Chromosome 5"/>
</dbReference>
<evidence type="ECO:0008006" key="4">
    <source>
        <dbReference type="Google" id="ProtNLM"/>
    </source>
</evidence>
<evidence type="ECO:0000313" key="3">
    <source>
        <dbReference type="Proteomes" id="UP000298652"/>
    </source>
</evidence>
<dbReference type="Gramene" id="TKW14322">
    <property type="protein sequence ID" value="TKW14322"/>
    <property type="gene ID" value="SEVIR_5G160850v2"/>
</dbReference>
<reference evidence="2" key="1">
    <citation type="submission" date="2019-03" db="EMBL/GenBank/DDBJ databases">
        <title>WGS assembly of Setaria viridis.</title>
        <authorList>
            <person name="Huang P."/>
            <person name="Jenkins J."/>
            <person name="Grimwood J."/>
            <person name="Barry K."/>
            <person name="Healey A."/>
            <person name="Mamidi S."/>
            <person name="Sreedasyam A."/>
            <person name="Shu S."/>
            <person name="Feldman M."/>
            <person name="Wu J."/>
            <person name="Yu Y."/>
            <person name="Chen C."/>
            <person name="Johnson J."/>
            <person name="Rokhsar D."/>
            <person name="Baxter I."/>
            <person name="Schmutz J."/>
            <person name="Brutnell T."/>
            <person name="Kellogg E."/>
        </authorList>
    </citation>
    <scope>NUCLEOTIDE SEQUENCE [LARGE SCALE GENOMIC DNA]</scope>
</reference>
<name>A0A4U6UG71_SETVI</name>
<protein>
    <recommendedName>
        <fullName evidence="4">DUF834 domain-containing protein</fullName>
    </recommendedName>
</protein>
<feature type="compositionally biased region" description="Gly residues" evidence="1">
    <location>
        <begin position="39"/>
        <end position="49"/>
    </location>
</feature>
<keyword evidence="3" id="KW-1185">Reference proteome</keyword>